<dbReference type="InterPro" id="IPR001900">
    <property type="entry name" value="RNase_II/R"/>
</dbReference>
<keyword evidence="10" id="KW-1185">Reference proteome</keyword>
<feature type="region of interest" description="Disordered" evidence="6">
    <location>
        <begin position="1107"/>
        <end position="1204"/>
    </location>
</feature>
<comment type="caution">
    <text evidence="9">The sequence shown here is derived from an EMBL/GenBank/DDBJ whole genome shotgun (WGS) entry which is preliminary data.</text>
</comment>
<evidence type="ECO:0000256" key="4">
    <source>
        <dbReference type="ARBA" id="ARBA00022839"/>
    </source>
</evidence>
<gene>
    <name evidence="9" type="ORF">PAPYR_4419</name>
</gene>
<evidence type="ECO:0000313" key="9">
    <source>
        <dbReference type="EMBL" id="KAJ4459668.1"/>
    </source>
</evidence>
<dbReference type="PANTHER" id="PTHR23355:SF35">
    <property type="entry name" value="EXOSOME COMPLEX EXONUCLEASE RRP44"/>
    <property type="match status" value="1"/>
</dbReference>
<comment type="similarity">
    <text evidence="1">Belongs to the RNR ribonuclease family.</text>
</comment>
<dbReference type="InterPro" id="IPR033771">
    <property type="entry name" value="Rrp44_CSD1"/>
</dbReference>
<evidence type="ECO:0000256" key="5">
    <source>
        <dbReference type="ARBA" id="ARBA00022884"/>
    </source>
</evidence>
<dbReference type="InterPro" id="IPR041505">
    <property type="entry name" value="Dis3_CSD2"/>
</dbReference>
<dbReference type="EMBL" id="JAPMOS010000018">
    <property type="protein sequence ID" value="KAJ4459668.1"/>
    <property type="molecule type" value="Genomic_DNA"/>
</dbReference>
<dbReference type="InterPro" id="IPR012340">
    <property type="entry name" value="NA-bd_OB-fold"/>
</dbReference>
<dbReference type="Pfam" id="PF13638">
    <property type="entry name" value="PIN_4"/>
    <property type="match status" value="1"/>
</dbReference>
<dbReference type="Pfam" id="PF00773">
    <property type="entry name" value="RNB"/>
    <property type="match status" value="1"/>
</dbReference>
<evidence type="ECO:0000256" key="3">
    <source>
        <dbReference type="ARBA" id="ARBA00022801"/>
    </source>
</evidence>
<feature type="domain" description="PIN" evidence="7">
    <location>
        <begin position="62"/>
        <end position="194"/>
    </location>
</feature>
<dbReference type="Proteomes" id="UP001141327">
    <property type="component" value="Unassembled WGS sequence"/>
</dbReference>
<dbReference type="Gene3D" id="2.40.50.690">
    <property type="match status" value="1"/>
</dbReference>
<protein>
    <submittedName>
        <fullName evidence="9">Exosome complex exonuclease RRP44</fullName>
    </submittedName>
</protein>
<sequence>MSRVNQFFCRTTRRGAVLKIAREHYLREDICCGVAGCEPCSALDATIAPRKILLPPESQIDCLTIIDAPTAIRQIAFLEHPSVTDIILTQTLMDEVKRQSSNLYQRLYKLVDCPEKRFYIFLNEHCQNAFVDRLPGESLKDRNDRAVFAAMKWYDEHLSEQPRIAGRCKGALFGIQGPAPRTVVLLTDDAVTRTRAAQRDLVAYSAIAYAQTRFAGCGEVTDLVVGPEEEPTEAAGQAPMQLEGAAPETTAVLPPHVPFHFEKHRKLADLQVLVGQRKLYRGRLMMTRHNCYEAYVNVPTLRKPIIIHGVANLNRALDGDTVAVRLLPTAQWRRPSPCLAEYGSEQPDPDLLEADMAALTAAAQAPLPEEIDVIADPALAVAQPEGAEGERALPAARLAEMEVQEAVAASRGAEIEGTAQEQRKPHPTGRVVGIIRRDLRTFAGSVEVDPKAPSLPAGQLRTMLFVPVNERIPKIEIRTSQPERLVGQRAIVAIDGWLEASRYPHGHVVRVMGPTGAMAPDRDAEKVIEADVLLHEYGVPHEPFSPAVLAGVPVTPWIIPDSERERRLDLTGIDICSIDPLGCKDIDDALHARILPNGLVETGVHIADVAYFVRPDTAIDAEAANRGNTTYLVDRRFDMLPKLLTEDLCSLKGGVERFAFSCLWEMDPAQDYKIVKTTFGRSIIRSRGALHYEQAQMMMLKGRDRLSDQVRLLNKVACALKRRRMQGGALVLASPAVKFELDSETHDPAAVAQYQMFDTNSLVEEFMLLANIAVAERIYQSYPTFALLRRHPPPLPKSFEWLVATARELGVNIDVSSNKALNDSLAAAKMAGNEYFPTHIKMLATRSMALALYFASGDFEYPEFYHYGLACPIYTHFTSPIRRYAGINKRHKMSQDCGRASNRVQTVIYLQQQVLSAARLACQKRTELEAFLVEKAYVNRVWRNALVVFIPGPPPGAPAPHIPVPFGLEGNVYVGPAGSQHHTEHLVALDEDRQTICFTSVHPDLYLPSHGPHPAAAPRAALAPWDPAQPAPAPVLPAGSHYEVRLFDEIFVTVRVLTGPQYPTARFVLGLPRYADLRTHPDLGAIETAAKKERRAVAQAVKAPVTAAAAGSGWCPSTPTEDGPWLPPQPEDGAAPAGFVPATPTPSPAAPSVPSPTPAAAPTTPLAAAAPQEADREMPHKKAAATAAATTQQQGKGKKKSRTE</sequence>
<dbReference type="Pfam" id="PF17216">
    <property type="entry name" value="Rrp44_CSD1"/>
    <property type="match status" value="1"/>
</dbReference>
<dbReference type="InterPro" id="IPR050180">
    <property type="entry name" value="RNR_Ribonuclease"/>
</dbReference>
<name>A0ABQ8ULG3_9EUKA</name>
<keyword evidence="3" id="KW-0378">Hydrolase</keyword>
<evidence type="ECO:0000256" key="2">
    <source>
        <dbReference type="ARBA" id="ARBA00022722"/>
    </source>
</evidence>
<dbReference type="GO" id="GO:0004527">
    <property type="term" value="F:exonuclease activity"/>
    <property type="evidence" value="ECO:0007669"/>
    <property type="project" value="UniProtKB-KW"/>
</dbReference>
<dbReference type="SMART" id="SM00955">
    <property type="entry name" value="RNB"/>
    <property type="match status" value="1"/>
</dbReference>
<evidence type="ECO:0000256" key="1">
    <source>
        <dbReference type="ARBA" id="ARBA00005785"/>
    </source>
</evidence>
<reference evidence="9" key="1">
    <citation type="journal article" date="2022" name="bioRxiv">
        <title>Genomics of Preaxostyla Flagellates Illuminates Evolutionary Transitions and the Path Towards Mitochondrial Loss.</title>
        <authorList>
            <person name="Novak L.V.F."/>
            <person name="Treitli S.C."/>
            <person name="Pyrih J."/>
            <person name="Halakuc P."/>
            <person name="Pipaliya S.V."/>
            <person name="Vacek V."/>
            <person name="Brzon O."/>
            <person name="Soukal P."/>
            <person name="Eme L."/>
            <person name="Dacks J.B."/>
            <person name="Karnkowska A."/>
            <person name="Elias M."/>
            <person name="Hampl V."/>
        </authorList>
    </citation>
    <scope>NUCLEOTIDE SEQUENCE</scope>
    <source>
        <strain evidence="9">RCP-MX</strain>
    </source>
</reference>
<dbReference type="Gene3D" id="3.40.50.1010">
    <property type="entry name" value="5'-nuclease"/>
    <property type="match status" value="1"/>
</dbReference>
<feature type="domain" description="RNB" evidence="8">
    <location>
        <begin position="567"/>
        <end position="889"/>
    </location>
</feature>
<dbReference type="PANTHER" id="PTHR23355">
    <property type="entry name" value="RIBONUCLEASE"/>
    <property type="match status" value="1"/>
</dbReference>
<keyword evidence="4 9" id="KW-0269">Exonuclease</keyword>
<evidence type="ECO:0000256" key="6">
    <source>
        <dbReference type="SAM" id="MobiDB-lite"/>
    </source>
</evidence>
<dbReference type="Gene3D" id="2.40.50.700">
    <property type="match status" value="1"/>
</dbReference>
<keyword evidence="2" id="KW-0540">Nuclease</keyword>
<evidence type="ECO:0000259" key="8">
    <source>
        <dbReference type="SMART" id="SM00955"/>
    </source>
</evidence>
<organism evidence="9 10">
    <name type="scientific">Paratrimastix pyriformis</name>
    <dbReference type="NCBI Taxonomy" id="342808"/>
    <lineage>
        <taxon>Eukaryota</taxon>
        <taxon>Metamonada</taxon>
        <taxon>Preaxostyla</taxon>
        <taxon>Paratrimastigidae</taxon>
        <taxon>Paratrimastix</taxon>
    </lineage>
</organism>
<keyword evidence="5" id="KW-0694">RNA-binding</keyword>
<feature type="compositionally biased region" description="Low complexity" evidence="6">
    <location>
        <begin position="1184"/>
        <end position="1195"/>
    </location>
</feature>
<dbReference type="SMART" id="SM00670">
    <property type="entry name" value="PINc"/>
    <property type="match status" value="1"/>
</dbReference>
<dbReference type="InterPro" id="IPR002716">
    <property type="entry name" value="PIN_dom"/>
</dbReference>
<accession>A0ABQ8ULG3</accession>
<feature type="compositionally biased region" description="Pro residues" evidence="6">
    <location>
        <begin position="1143"/>
        <end position="1159"/>
    </location>
</feature>
<evidence type="ECO:0000313" key="10">
    <source>
        <dbReference type="Proteomes" id="UP001141327"/>
    </source>
</evidence>
<feature type="compositionally biased region" description="Low complexity" evidence="6">
    <location>
        <begin position="1160"/>
        <end position="1171"/>
    </location>
</feature>
<proteinExistence type="inferred from homology"/>
<evidence type="ECO:0000259" key="7">
    <source>
        <dbReference type="SMART" id="SM00670"/>
    </source>
</evidence>
<dbReference type="CDD" id="cd09862">
    <property type="entry name" value="PIN_Rrp44-like"/>
    <property type="match status" value="1"/>
</dbReference>
<dbReference type="Pfam" id="PF17849">
    <property type="entry name" value="OB_Dis3"/>
    <property type="match status" value="1"/>
</dbReference>
<dbReference type="SUPFAM" id="SSF50249">
    <property type="entry name" value="Nucleic acid-binding proteins"/>
    <property type="match status" value="2"/>
</dbReference>